<accession>A0A8S5MIZ0</accession>
<dbReference type="EMBL" id="BK014908">
    <property type="protein sequence ID" value="DAD81867.1"/>
    <property type="molecule type" value="Genomic_DNA"/>
</dbReference>
<reference evidence="1" key="1">
    <citation type="journal article" date="2021" name="Proc. Natl. Acad. Sci. U.S.A.">
        <title>A Catalog of Tens of Thousands of Viruses from Human Metagenomes Reveals Hidden Associations with Chronic Diseases.</title>
        <authorList>
            <person name="Tisza M.J."/>
            <person name="Buck C.B."/>
        </authorList>
    </citation>
    <scope>NUCLEOTIDE SEQUENCE</scope>
    <source>
        <strain evidence="1">CtvyM23</strain>
    </source>
</reference>
<proteinExistence type="predicted"/>
<organism evidence="1">
    <name type="scientific">Siphoviridae sp. ctvyM23</name>
    <dbReference type="NCBI Taxonomy" id="2826514"/>
    <lineage>
        <taxon>Viruses</taxon>
        <taxon>Duplodnaviria</taxon>
        <taxon>Heunggongvirae</taxon>
        <taxon>Uroviricota</taxon>
        <taxon>Caudoviricetes</taxon>
    </lineage>
</organism>
<name>A0A8S5MIZ0_9CAUD</name>
<evidence type="ECO:0000313" key="1">
    <source>
        <dbReference type="EMBL" id="DAD81867.1"/>
    </source>
</evidence>
<sequence length="62" mass="7333">MEFLSIEDTAKFFVKSKFSFYSFKKKSADFPQPYKKGGKNFYAKSELKEWAKGHRILTVEDK</sequence>
<protein>
    <submittedName>
        <fullName evidence="1">Pyocin activator protein PrtN</fullName>
    </submittedName>
</protein>